<evidence type="ECO:0000256" key="5">
    <source>
        <dbReference type="ARBA" id="ARBA00022630"/>
    </source>
</evidence>
<evidence type="ECO:0000256" key="11">
    <source>
        <dbReference type="ARBA" id="ARBA00023002"/>
    </source>
</evidence>
<keyword evidence="8 14" id="KW-0274">FAD</keyword>
<keyword evidence="5 14" id="KW-0285">Flavoprotein</keyword>
<dbReference type="InterPro" id="IPR003097">
    <property type="entry name" value="CysJ-like_FAD-binding"/>
</dbReference>
<dbReference type="Pfam" id="PF00175">
    <property type="entry name" value="NAD_binding_1"/>
    <property type="match status" value="1"/>
</dbReference>
<keyword evidence="13 14" id="KW-0503">Monooxygenase</keyword>
<dbReference type="GO" id="GO:0020037">
    <property type="term" value="F:heme binding"/>
    <property type="evidence" value="ECO:0007669"/>
    <property type="project" value="UniProtKB-UniRule"/>
</dbReference>
<dbReference type="InterPro" id="IPR002401">
    <property type="entry name" value="Cyt_P450_E_grp-I"/>
</dbReference>
<evidence type="ECO:0000256" key="10">
    <source>
        <dbReference type="ARBA" id="ARBA00022982"/>
    </source>
</evidence>
<evidence type="ECO:0000313" key="20">
    <source>
        <dbReference type="Proteomes" id="UP001243330"/>
    </source>
</evidence>
<proteinExistence type="inferred from homology"/>
<name>A0AAD9EAS3_9PEZI</name>
<dbReference type="AlphaFoldDB" id="A0AAD9EAS3"/>
<evidence type="ECO:0000256" key="3">
    <source>
        <dbReference type="ARBA" id="ARBA00022448"/>
    </source>
</evidence>
<organism evidence="19 20">
    <name type="scientific">Colletotrichum chrysophilum</name>
    <dbReference type="NCBI Taxonomy" id="1836956"/>
    <lineage>
        <taxon>Eukaryota</taxon>
        <taxon>Fungi</taxon>
        <taxon>Dikarya</taxon>
        <taxon>Ascomycota</taxon>
        <taxon>Pezizomycotina</taxon>
        <taxon>Sordariomycetes</taxon>
        <taxon>Hypocreomycetidae</taxon>
        <taxon>Glomerellales</taxon>
        <taxon>Glomerellaceae</taxon>
        <taxon>Colletotrichum</taxon>
        <taxon>Colletotrichum gloeosporioides species complex</taxon>
    </lineage>
</organism>
<dbReference type="InterPro" id="IPR039261">
    <property type="entry name" value="FNR_nucleotide-bd"/>
</dbReference>
<feature type="compositionally biased region" description="Polar residues" evidence="16">
    <location>
        <begin position="516"/>
        <end position="530"/>
    </location>
</feature>
<evidence type="ECO:0000259" key="17">
    <source>
        <dbReference type="PROSITE" id="PS50902"/>
    </source>
</evidence>
<dbReference type="Pfam" id="PF00067">
    <property type="entry name" value="p450"/>
    <property type="match status" value="1"/>
</dbReference>
<dbReference type="InterPro" id="IPR023173">
    <property type="entry name" value="NADPH_Cyt_P450_Rdtase_alpha"/>
</dbReference>
<dbReference type="GO" id="GO:0010181">
    <property type="term" value="F:FMN binding"/>
    <property type="evidence" value="ECO:0007669"/>
    <property type="project" value="UniProtKB-UniRule"/>
</dbReference>
<dbReference type="PRINTS" id="PR00385">
    <property type="entry name" value="P450"/>
</dbReference>
<dbReference type="PIRSF" id="PIRSF000209">
    <property type="entry name" value="Bifunctional_P450_P450R"/>
    <property type="match status" value="1"/>
</dbReference>
<evidence type="ECO:0000256" key="4">
    <source>
        <dbReference type="ARBA" id="ARBA00022617"/>
    </source>
</evidence>
<feature type="domain" description="FAD-binding FR-type" evidence="18">
    <location>
        <begin position="717"/>
        <end position="947"/>
    </location>
</feature>
<keyword evidence="20" id="KW-1185">Reference proteome</keyword>
<dbReference type="EMBL" id="JAQOWY010000494">
    <property type="protein sequence ID" value="KAK1841263.1"/>
    <property type="molecule type" value="Genomic_DNA"/>
</dbReference>
<dbReference type="InterPro" id="IPR017927">
    <property type="entry name" value="FAD-bd_FR_type"/>
</dbReference>
<comment type="similarity">
    <text evidence="2 14">In the N-terminal section; belongs to the cytochrome P450 family.</text>
</comment>
<comment type="cofactor">
    <cofactor evidence="14">
        <name>FAD</name>
        <dbReference type="ChEBI" id="CHEBI:57692"/>
    </cofactor>
    <cofactor evidence="14">
        <name>FMN</name>
        <dbReference type="ChEBI" id="CHEBI:58210"/>
    </cofactor>
</comment>
<evidence type="ECO:0000256" key="12">
    <source>
        <dbReference type="ARBA" id="ARBA00023004"/>
    </source>
</evidence>
<dbReference type="SUPFAM" id="SSF63380">
    <property type="entry name" value="Riboflavin synthase domain-like"/>
    <property type="match status" value="1"/>
</dbReference>
<gene>
    <name evidence="19" type="ORF">CCHR01_16110</name>
</gene>
<dbReference type="Gene3D" id="1.10.630.10">
    <property type="entry name" value="Cytochrome P450"/>
    <property type="match status" value="1"/>
</dbReference>
<dbReference type="CDD" id="cd11068">
    <property type="entry name" value="CYP120A1"/>
    <property type="match status" value="1"/>
</dbReference>
<evidence type="ECO:0000256" key="8">
    <source>
        <dbReference type="ARBA" id="ARBA00022827"/>
    </source>
</evidence>
<protein>
    <recommendedName>
        <fullName evidence="14">Bifunctional cytochrome P450/NADPH--P450 reductase</fullName>
    </recommendedName>
    <domain>
        <recommendedName>
            <fullName evidence="14">Cytochrome P450</fullName>
            <ecNumber evidence="14">1.14.14.1</ecNumber>
        </recommendedName>
    </domain>
    <domain>
        <recommendedName>
            <fullName evidence="14">NADPH--cytochrome P450 reductase</fullName>
            <ecNumber evidence="14">1.6.2.4</ecNumber>
        </recommendedName>
    </domain>
</protein>
<dbReference type="PROSITE" id="PS00086">
    <property type="entry name" value="CYTOCHROME_P450"/>
    <property type="match status" value="1"/>
</dbReference>
<evidence type="ECO:0000256" key="15">
    <source>
        <dbReference type="PIRSR" id="PIRSR000209-1"/>
    </source>
</evidence>
<dbReference type="GO" id="GO:0070330">
    <property type="term" value="F:aromatase activity"/>
    <property type="evidence" value="ECO:0007669"/>
    <property type="project" value="UniProtKB-UniRule"/>
</dbReference>
<dbReference type="PANTHER" id="PTHR19384:SF127">
    <property type="entry name" value="BIFUNCTIONAL CYTOCHROME P450_NADPH--P450 REDUCTASE"/>
    <property type="match status" value="1"/>
</dbReference>
<evidence type="ECO:0000256" key="9">
    <source>
        <dbReference type="ARBA" id="ARBA00022857"/>
    </source>
</evidence>
<dbReference type="GO" id="GO:0005829">
    <property type="term" value="C:cytosol"/>
    <property type="evidence" value="ECO:0007669"/>
    <property type="project" value="TreeGrafter"/>
</dbReference>
<dbReference type="Gene3D" id="3.40.50.360">
    <property type="match status" value="1"/>
</dbReference>
<dbReference type="GO" id="GO:0003958">
    <property type="term" value="F:NADPH-hemoprotein reductase activity"/>
    <property type="evidence" value="ECO:0007669"/>
    <property type="project" value="UniProtKB-UniRule"/>
</dbReference>
<keyword evidence="10 14" id="KW-0249">Electron transport</keyword>
<dbReference type="EC" id="1.14.14.1" evidence="14"/>
<feature type="binding site" description="axial binding residue" evidence="15">
    <location>
        <position position="450"/>
    </location>
    <ligand>
        <name>heme</name>
        <dbReference type="ChEBI" id="CHEBI:30413"/>
    </ligand>
    <ligandPart>
        <name>Fe</name>
        <dbReference type="ChEBI" id="CHEBI:18248"/>
    </ligandPart>
</feature>
<evidence type="ECO:0000259" key="18">
    <source>
        <dbReference type="PROSITE" id="PS51384"/>
    </source>
</evidence>
<comment type="catalytic activity">
    <reaction evidence="14">
        <text>an organic molecule + reduced [NADPH--hemoprotein reductase] + O2 = an alcohol + oxidized [NADPH--hemoprotein reductase] + H2O + H(+)</text>
        <dbReference type="Rhea" id="RHEA:17149"/>
        <dbReference type="Rhea" id="RHEA-COMP:11964"/>
        <dbReference type="Rhea" id="RHEA-COMP:11965"/>
        <dbReference type="ChEBI" id="CHEBI:15377"/>
        <dbReference type="ChEBI" id="CHEBI:15378"/>
        <dbReference type="ChEBI" id="CHEBI:15379"/>
        <dbReference type="ChEBI" id="CHEBI:30879"/>
        <dbReference type="ChEBI" id="CHEBI:57618"/>
        <dbReference type="ChEBI" id="CHEBI:58210"/>
        <dbReference type="ChEBI" id="CHEBI:142491"/>
        <dbReference type="EC" id="1.14.14.1"/>
    </reaction>
</comment>
<evidence type="ECO:0000256" key="7">
    <source>
        <dbReference type="ARBA" id="ARBA00022723"/>
    </source>
</evidence>
<evidence type="ECO:0000256" key="13">
    <source>
        <dbReference type="ARBA" id="ARBA00023033"/>
    </source>
</evidence>
<dbReference type="InterPro" id="IPR001433">
    <property type="entry name" value="OxRdtase_FAD/NAD-bd"/>
</dbReference>
<dbReference type="InterPro" id="IPR036396">
    <property type="entry name" value="Cyt_P450_sf"/>
</dbReference>
<dbReference type="InterPro" id="IPR017938">
    <property type="entry name" value="Riboflavin_synthase-like_b-brl"/>
</dbReference>
<dbReference type="PROSITE" id="PS51384">
    <property type="entry name" value="FAD_FR"/>
    <property type="match status" value="1"/>
</dbReference>
<dbReference type="Gene3D" id="1.20.990.10">
    <property type="entry name" value="NADPH-cytochrome p450 Reductase, Chain A, domain 3"/>
    <property type="match status" value="1"/>
</dbReference>
<dbReference type="SUPFAM" id="SSF52218">
    <property type="entry name" value="Flavoproteins"/>
    <property type="match status" value="1"/>
</dbReference>
<evidence type="ECO:0000256" key="16">
    <source>
        <dbReference type="SAM" id="MobiDB-lite"/>
    </source>
</evidence>
<keyword evidence="7 14" id="KW-0479">Metal-binding</keyword>
<feature type="compositionally biased region" description="Basic and acidic residues" evidence="16">
    <location>
        <begin position="506"/>
        <end position="515"/>
    </location>
</feature>
<dbReference type="InterPro" id="IPR008254">
    <property type="entry name" value="Flavodoxin/NO_synth"/>
</dbReference>
<dbReference type="EC" id="1.6.2.4" evidence="14"/>
<dbReference type="Pfam" id="PF00667">
    <property type="entry name" value="FAD_binding_1"/>
    <property type="match status" value="1"/>
</dbReference>
<evidence type="ECO:0000256" key="1">
    <source>
        <dbReference type="ARBA" id="ARBA00001971"/>
    </source>
</evidence>
<dbReference type="CDD" id="cd06206">
    <property type="entry name" value="bifunctional_CYPOR"/>
    <property type="match status" value="1"/>
</dbReference>
<keyword evidence="11 14" id="KW-0560">Oxidoreductase</keyword>
<dbReference type="InterPro" id="IPR029039">
    <property type="entry name" value="Flavoprotein-like_sf"/>
</dbReference>
<comment type="cofactor">
    <cofactor evidence="1 14 15">
        <name>heme</name>
        <dbReference type="ChEBI" id="CHEBI:30413"/>
    </cofactor>
</comment>
<dbReference type="Pfam" id="PF00258">
    <property type="entry name" value="Flavodoxin_1"/>
    <property type="match status" value="1"/>
</dbReference>
<comment type="caution">
    <text evidence="19">The sequence shown here is derived from an EMBL/GenBank/DDBJ whole genome shotgun (WGS) entry which is preliminary data.</text>
</comment>
<dbReference type="InterPro" id="IPR001128">
    <property type="entry name" value="Cyt_P450"/>
</dbReference>
<sequence length="1103" mass="122902">MESASVSKSAILQEPKMSWFQWALELLFRKKPTYQEMLNGIVPIPGPPPIPLIGSVLDVDINDTLKSVIDLMRDYGPIIQLYTGSTREIIVGSQELANELSDEKRFCKVVYGALHHLRDAGGDGLFTAQHGNHEWGVAHRILLPNFSPLKIHDMFDGMKDIIEQMCLKWFVTGARHGPEASIDAVDDFTRLTVDTITLCAMDYRLNSFYLNDDMHAYVKSLSRVLVESDKKAQFPDAINAMRFKADAQYRADIQTMADICKEIIRKRRSAGPDPDSKLLLDLMIHGVDPKTGDKLSDDAIMWNLHTFLIAGHDTTSGLLSFAFYFLLANPDKMAKARMEVDSILKADEPMTLKHLQKLPYLDAVLKETIRLHAPAPGFHVRPLKDGEVLGGKYVVNKEDPIVIVLHQLHRDPAVWGDDAEEFKPERMHRDGFNKLPPNSWKPFGNGARACIGRAFAWQEALMAMAMLLQHFDFEMDDPNYKLKVLQTLTIKPEGFRMKARLRHEKKPGDLFKHESQATQRKTNSNAQRPQPRTEPAHPMTILYGSNTGTGETLARWLADDAVAAGFEAVTVTEMNNAVGKLPKDQPVVIIAASYNGYPSDNADDFVKWLSGLATGDLQGVSYSVFGLAGHSDWVATHNKVPILVNNMMKKAGAVRLTEATFSDMATADLFADAERWSMENLWPALAEKYNVQPVETVGADMTVKIEPGTPGRLATRRGFFRTAVTQTQQLSHPDVPQKHHLTLRLPDDIRFQTGDRLQILPRNGQRMVTRALSRFQLDHDAVLIISSTRPLGLPVDTPVSAGELLSTYVELGQPASQRNIKALADATEASDSGSRSDVVDESTKTLLLSLAEDLYEAEIRAKHVSVLDLLERFPSVNLTFARFLSMLPQMRPRTYSISSSPVKDPHHTDLTISIADCGVATNFLTAVSVGQLLYASLFPAPREFRLPASPSTTPIIMIAAGAGLAPFRGFVQERAQAEGLLAPALLFYGCRGADLDDMYRAEFNQYDSLGVVKVHRAFSRDPGAEFKYVTDCIQATRNELMKRWDEGAVVYVCGGKKMSDGVFDVLGPMLYEADTKSGKSTAQDTDTWEQELPRERYVREIFN</sequence>
<dbReference type="PANTHER" id="PTHR19384">
    <property type="entry name" value="NITRIC OXIDE SYNTHASE-RELATED"/>
    <property type="match status" value="1"/>
</dbReference>
<evidence type="ECO:0000313" key="19">
    <source>
        <dbReference type="EMBL" id="KAK1841263.1"/>
    </source>
</evidence>
<dbReference type="SUPFAM" id="SSF48264">
    <property type="entry name" value="Cytochrome P450"/>
    <property type="match status" value="1"/>
</dbReference>
<keyword evidence="9 14" id="KW-0521">NADP</keyword>
<keyword evidence="4 14" id="KW-0349">Heme</keyword>
<evidence type="ECO:0000256" key="14">
    <source>
        <dbReference type="PIRNR" id="PIRNR000209"/>
    </source>
</evidence>
<dbReference type="Proteomes" id="UP001243330">
    <property type="component" value="Unassembled WGS sequence"/>
</dbReference>
<feature type="domain" description="Flavodoxin-like" evidence="17">
    <location>
        <begin position="539"/>
        <end position="681"/>
    </location>
</feature>
<dbReference type="InterPro" id="IPR023206">
    <property type="entry name" value="Bifunctional_P450_P450_red"/>
</dbReference>
<dbReference type="GO" id="GO:0005506">
    <property type="term" value="F:iron ion binding"/>
    <property type="evidence" value="ECO:0007669"/>
    <property type="project" value="UniProtKB-UniRule"/>
</dbReference>
<accession>A0AAD9EAS3</accession>
<reference evidence="19" key="1">
    <citation type="submission" date="2023-01" db="EMBL/GenBank/DDBJ databases">
        <title>Colletotrichum chrysophilum M932 genome sequence.</title>
        <authorList>
            <person name="Baroncelli R."/>
        </authorList>
    </citation>
    <scope>NUCLEOTIDE SEQUENCE</scope>
    <source>
        <strain evidence="19">M932</strain>
    </source>
</reference>
<dbReference type="Gene3D" id="2.40.30.10">
    <property type="entry name" value="Translation factors"/>
    <property type="match status" value="1"/>
</dbReference>
<dbReference type="GO" id="GO:0050660">
    <property type="term" value="F:flavin adenine dinucleotide binding"/>
    <property type="evidence" value="ECO:0007669"/>
    <property type="project" value="TreeGrafter"/>
</dbReference>
<dbReference type="PROSITE" id="PS50902">
    <property type="entry name" value="FLAVODOXIN_LIKE"/>
    <property type="match status" value="1"/>
</dbReference>
<dbReference type="FunFam" id="1.10.630.10:FF:000040">
    <property type="entry name" value="Bifunctional cytochrome P450/NADPH--P450 reductase"/>
    <property type="match status" value="1"/>
</dbReference>
<keyword evidence="3 14" id="KW-0813">Transport</keyword>
<feature type="region of interest" description="Disordered" evidence="16">
    <location>
        <begin position="501"/>
        <end position="539"/>
    </location>
</feature>
<dbReference type="SUPFAM" id="SSF52343">
    <property type="entry name" value="Ferredoxin reductase-like, C-terminal NADP-linked domain"/>
    <property type="match status" value="1"/>
</dbReference>
<evidence type="ECO:0000256" key="6">
    <source>
        <dbReference type="ARBA" id="ARBA00022643"/>
    </source>
</evidence>
<dbReference type="InterPro" id="IPR017972">
    <property type="entry name" value="Cyt_P450_CS"/>
</dbReference>
<dbReference type="PRINTS" id="PR00463">
    <property type="entry name" value="EP450I"/>
</dbReference>
<keyword evidence="12 14" id="KW-0408">Iron</keyword>
<keyword evidence="6 14" id="KW-0288">FMN</keyword>
<evidence type="ECO:0000256" key="2">
    <source>
        <dbReference type="ARBA" id="ARBA00010018"/>
    </source>
</evidence>
<dbReference type="Gene3D" id="3.40.50.80">
    <property type="entry name" value="Nucleotide-binding domain of ferredoxin-NADP reductase (FNR) module"/>
    <property type="match status" value="1"/>
</dbReference>
<comment type="catalytic activity">
    <reaction evidence="14">
        <text>2 oxidized [cytochrome P450] + NADPH = 2 reduced [cytochrome P450] + NADP(+) + H(+)</text>
        <dbReference type="Rhea" id="RHEA:24040"/>
        <dbReference type="Rhea" id="RHEA-COMP:14627"/>
        <dbReference type="Rhea" id="RHEA-COMP:14628"/>
        <dbReference type="ChEBI" id="CHEBI:15378"/>
        <dbReference type="ChEBI" id="CHEBI:55376"/>
        <dbReference type="ChEBI" id="CHEBI:57783"/>
        <dbReference type="ChEBI" id="CHEBI:58349"/>
        <dbReference type="ChEBI" id="CHEBI:60344"/>
        <dbReference type="EC" id="1.6.2.4"/>
    </reaction>
</comment>